<dbReference type="EMBL" id="JBBXMP010000045">
    <property type="protein sequence ID" value="KAL0065617.1"/>
    <property type="molecule type" value="Genomic_DNA"/>
</dbReference>
<proteinExistence type="predicted"/>
<dbReference type="Proteomes" id="UP001437256">
    <property type="component" value="Unassembled WGS sequence"/>
</dbReference>
<name>A0ABR2ZX34_9AGAR</name>
<evidence type="ECO:0000313" key="2">
    <source>
        <dbReference type="Proteomes" id="UP001437256"/>
    </source>
</evidence>
<organism evidence="1 2">
    <name type="scientific">Marasmius tenuissimus</name>
    <dbReference type="NCBI Taxonomy" id="585030"/>
    <lineage>
        <taxon>Eukaryota</taxon>
        <taxon>Fungi</taxon>
        <taxon>Dikarya</taxon>
        <taxon>Basidiomycota</taxon>
        <taxon>Agaricomycotina</taxon>
        <taxon>Agaricomycetes</taxon>
        <taxon>Agaricomycetidae</taxon>
        <taxon>Agaricales</taxon>
        <taxon>Marasmiineae</taxon>
        <taxon>Marasmiaceae</taxon>
        <taxon>Marasmius</taxon>
    </lineage>
</organism>
<sequence>MTNEDVLRIDPEGKYKNKYGHVARILSFGIQDIWESNNYHRKFGTGSCPTTKRTWLDGKPAKFVYFCANLPNEPHLTKALIDTVKEVLHVVDDPVWILNTALTKDDP</sequence>
<accession>A0ABR2ZX34</accession>
<comment type="caution">
    <text evidence="1">The sequence shown here is derived from an EMBL/GenBank/DDBJ whole genome shotgun (WGS) entry which is preliminary data.</text>
</comment>
<keyword evidence="2" id="KW-1185">Reference proteome</keyword>
<reference evidence="1 2" key="1">
    <citation type="submission" date="2024-05" db="EMBL/GenBank/DDBJ databases">
        <title>A draft genome resource for the thread blight pathogen Marasmius tenuissimus strain MS-2.</title>
        <authorList>
            <person name="Yulfo-Soto G.E."/>
            <person name="Baruah I.K."/>
            <person name="Amoako-Attah I."/>
            <person name="Bukari Y."/>
            <person name="Meinhardt L.W."/>
            <person name="Bailey B.A."/>
            <person name="Cohen S.P."/>
        </authorList>
    </citation>
    <scope>NUCLEOTIDE SEQUENCE [LARGE SCALE GENOMIC DNA]</scope>
    <source>
        <strain evidence="1 2">MS-2</strain>
    </source>
</reference>
<protein>
    <submittedName>
        <fullName evidence="1">Uncharacterized protein</fullName>
    </submittedName>
</protein>
<evidence type="ECO:0000313" key="1">
    <source>
        <dbReference type="EMBL" id="KAL0065617.1"/>
    </source>
</evidence>
<gene>
    <name evidence="1" type="ORF">AAF712_007395</name>
</gene>